<feature type="compositionally biased region" description="Basic and acidic residues" evidence="1">
    <location>
        <begin position="175"/>
        <end position="186"/>
    </location>
</feature>
<protein>
    <submittedName>
        <fullName evidence="2">ArsR family transcriptional regulator</fullName>
    </submittedName>
</protein>
<reference evidence="3" key="1">
    <citation type="submission" date="2016-10" db="EMBL/GenBank/DDBJ databases">
        <title>Comparative genomics uncovers the prolific and rare metabolic potential of the cyanobacterial genus Moorea.</title>
        <authorList>
            <person name="Leao T."/>
            <person name="Castelao G."/>
            <person name="Korobeynikov A."/>
            <person name="Monroe E.A."/>
            <person name="Podell S."/>
            <person name="Glukhov E."/>
            <person name="Allen E."/>
            <person name="Gerwick W.H."/>
            <person name="Gerwick L."/>
        </authorList>
    </citation>
    <scope>NUCLEOTIDE SEQUENCE [LARGE SCALE GENOMIC DNA]</scope>
    <source>
        <strain evidence="3">JHB</strain>
    </source>
</reference>
<name>A0A1D9GAP5_MOOP1</name>
<feature type="region of interest" description="Disordered" evidence="1">
    <location>
        <begin position="165"/>
        <end position="190"/>
    </location>
</feature>
<proteinExistence type="predicted"/>
<gene>
    <name evidence="2" type="ORF">BJP36_15295</name>
</gene>
<accession>A0A1D9GAP5</accession>
<dbReference type="AlphaFoldDB" id="A0A1D9GAP5"/>
<dbReference type="Proteomes" id="UP000176944">
    <property type="component" value="Chromosome"/>
</dbReference>
<evidence type="ECO:0000313" key="3">
    <source>
        <dbReference type="Proteomes" id="UP000176944"/>
    </source>
</evidence>
<dbReference type="EMBL" id="CP017708">
    <property type="protein sequence ID" value="AOY84697.2"/>
    <property type="molecule type" value="Genomic_DNA"/>
</dbReference>
<evidence type="ECO:0000256" key="1">
    <source>
        <dbReference type="SAM" id="MobiDB-lite"/>
    </source>
</evidence>
<sequence>MVVNVSGCIQPISSHTSYWEFNWLVKSQLKFTHVDSRILVCVRCIGVAQLWQPKAGQLGKKTPVDQILRNLIEEVSRYPDRSPERQKALNRLLSVIQNLPGIYKSSHVDYLEALNRTWEWVIRNLYQFEPSSTSVEKSLVTWINGYLRWRIRDLYISDSNYPRISTNQPIGNSEEDSRTLEDRLPDPRPSLSRLDDYIEAIQAAERQRLSQGILAEIKNDPDGKLIGCHPRKYPKCNCQLLAMRLLVQEPPQRIAEIAREFDANQQTLYSHWKKKCLPKLQDIGKKFGYQP</sequence>
<evidence type="ECO:0000313" key="2">
    <source>
        <dbReference type="EMBL" id="AOY84697.2"/>
    </source>
</evidence>
<organism evidence="2 3">
    <name type="scientific">Moorena producens (strain JHB)</name>
    <dbReference type="NCBI Taxonomy" id="1454205"/>
    <lineage>
        <taxon>Bacteria</taxon>
        <taxon>Bacillati</taxon>
        <taxon>Cyanobacteriota</taxon>
        <taxon>Cyanophyceae</taxon>
        <taxon>Coleofasciculales</taxon>
        <taxon>Coleofasciculaceae</taxon>
        <taxon>Moorena</taxon>
    </lineage>
</organism>